<evidence type="ECO:0000313" key="3">
    <source>
        <dbReference type="Proteomes" id="UP001187192"/>
    </source>
</evidence>
<sequence>MQWALEQLENARCSLESNGSGGKLRPQRGTVPDEDEEVFEDETLLLYEKIHANSFGHLLVINGIEGGSNNLVGFDILELWDGFCKFLQAQNISATDASKKRAMELRLLYGEAYGHTWFGKCGYSFDHGSFGINESDYRRALGALSTLNRLFWKRIKLMPKLSWPKL</sequence>
<dbReference type="Proteomes" id="UP001187192">
    <property type="component" value="Unassembled WGS sequence"/>
</dbReference>
<organism evidence="2 3">
    <name type="scientific">Ficus carica</name>
    <name type="common">Common fig</name>
    <dbReference type="NCBI Taxonomy" id="3494"/>
    <lineage>
        <taxon>Eukaryota</taxon>
        <taxon>Viridiplantae</taxon>
        <taxon>Streptophyta</taxon>
        <taxon>Embryophyta</taxon>
        <taxon>Tracheophyta</taxon>
        <taxon>Spermatophyta</taxon>
        <taxon>Magnoliopsida</taxon>
        <taxon>eudicotyledons</taxon>
        <taxon>Gunneridae</taxon>
        <taxon>Pentapetalae</taxon>
        <taxon>rosids</taxon>
        <taxon>fabids</taxon>
        <taxon>Rosales</taxon>
        <taxon>Moraceae</taxon>
        <taxon>Ficeae</taxon>
        <taxon>Ficus</taxon>
    </lineage>
</organism>
<keyword evidence="3" id="KW-1185">Reference proteome</keyword>
<gene>
    <name evidence="2" type="ORF">TIFTF001_002142</name>
</gene>
<name>A0AA87ZBX7_FICCA</name>
<protein>
    <submittedName>
        <fullName evidence="2">Uncharacterized protein</fullName>
    </submittedName>
</protein>
<proteinExistence type="predicted"/>
<evidence type="ECO:0000313" key="2">
    <source>
        <dbReference type="EMBL" id="GMN28665.1"/>
    </source>
</evidence>
<comment type="caution">
    <text evidence="2">The sequence shown here is derived from an EMBL/GenBank/DDBJ whole genome shotgun (WGS) entry which is preliminary data.</text>
</comment>
<dbReference type="EMBL" id="BTGU01000002">
    <property type="protein sequence ID" value="GMN28665.1"/>
    <property type="molecule type" value="Genomic_DNA"/>
</dbReference>
<accession>A0AA87ZBX7</accession>
<reference evidence="2" key="1">
    <citation type="submission" date="2023-07" db="EMBL/GenBank/DDBJ databases">
        <title>draft genome sequence of fig (Ficus carica).</title>
        <authorList>
            <person name="Takahashi T."/>
            <person name="Nishimura K."/>
        </authorList>
    </citation>
    <scope>NUCLEOTIDE SEQUENCE</scope>
</reference>
<evidence type="ECO:0000256" key="1">
    <source>
        <dbReference type="SAM" id="MobiDB-lite"/>
    </source>
</evidence>
<feature type="region of interest" description="Disordered" evidence="1">
    <location>
        <begin position="15"/>
        <end position="35"/>
    </location>
</feature>
<dbReference type="AlphaFoldDB" id="A0AA87ZBX7"/>
<dbReference type="PANTHER" id="PTHR46201:SF9">
    <property type="entry name" value="PHD FINGER PROTEIN MALE MEIOCYTE DEATH 1"/>
    <property type="match status" value="1"/>
</dbReference>
<dbReference type="PANTHER" id="PTHR46201">
    <property type="entry name" value="PHD FINGER PROTEIN MALE MEIOCYTE DEATH 1-RELATED"/>
    <property type="match status" value="1"/>
</dbReference>